<feature type="domain" description="Schlafen group 3-like DNA/RNA helicase" evidence="1">
    <location>
        <begin position="264"/>
        <end position="608"/>
    </location>
</feature>
<evidence type="ECO:0000313" key="3">
    <source>
        <dbReference type="Proteomes" id="UP000199200"/>
    </source>
</evidence>
<keyword evidence="3" id="KW-1185">Reference proteome</keyword>
<dbReference type="STRING" id="426757.SAMN04488127_0002"/>
<organism evidence="2 3">
    <name type="scientific">Bhargavaea ginsengi</name>
    <dbReference type="NCBI Taxonomy" id="426757"/>
    <lineage>
        <taxon>Bacteria</taxon>
        <taxon>Bacillati</taxon>
        <taxon>Bacillota</taxon>
        <taxon>Bacilli</taxon>
        <taxon>Bacillales</taxon>
        <taxon>Caryophanaceae</taxon>
        <taxon>Bhargavaea</taxon>
    </lineage>
</organism>
<dbReference type="InterPro" id="IPR018647">
    <property type="entry name" value="SLFN_3-like_DNA/RNA_helicase"/>
</dbReference>
<reference evidence="3" key="1">
    <citation type="submission" date="2016-10" db="EMBL/GenBank/DDBJ databases">
        <authorList>
            <person name="Varghese N."/>
            <person name="Submissions S."/>
        </authorList>
    </citation>
    <scope>NUCLEOTIDE SEQUENCE [LARGE SCALE GENOMIC DNA]</scope>
    <source>
        <strain evidence="3">CGMCC 1.6763</strain>
    </source>
</reference>
<dbReference type="RefSeq" id="WP_092048525.1">
    <property type="nucleotide sequence ID" value="NZ_FNZF01000001.1"/>
</dbReference>
<accession>A0A1H6S2Z8</accession>
<gene>
    <name evidence="2" type="ORF">SAMN04488127_0002</name>
</gene>
<dbReference type="Gene3D" id="3.40.50.300">
    <property type="entry name" value="P-loop containing nucleotide triphosphate hydrolases"/>
    <property type="match status" value="1"/>
</dbReference>
<proteinExistence type="predicted"/>
<protein>
    <recommendedName>
        <fullName evidence="1">Schlafen group 3-like DNA/RNA helicase domain-containing protein</fullName>
    </recommendedName>
</protein>
<evidence type="ECO:0000313" key="2">
    <source>
        <dbReference type="EMBL" id="SEI62321.1"/>
    </source>
</evidence>
<dbReference type="InterPro" id="IPR027417">
    <property type="entry name" value="P-loop_NTPase"/>
</dbReference>
<dbReference type="SUPFAM" id="SSF52540">
    <property type="entry name" value="P-loop containing nucleoside triphosphate hydrolases"/>
    <property type="match status" value="2"/>
</dbReference>
<dbReference type="EMBL" id="FNZF01000001">
    <property type="protein sequence ID" value="SEI62321.1"/>
    <property type="molecule type" value="Genomic_DNA"/>
</dbReference>
<name>A0A1H6S2Z8_9BACL</name>
<dbReference type="Pfam" id="PF09848">
    <property type="entry name" value="SLFN-g3_helicase"/>
    <property type="match status" value="1"/>
</dbReference>
<sequence>MIVYEATKQDFLQDVFTDELVNSICSSFNEKIGKVNEAEIRSWDNSMQYMYRVLHDDSIPDDSGVAIEFRIPYTSKRVDFLISGRNDSQDSVVIVELKQWGEVEKVEGKEAIVKTLINRGIRETAHPSYQAWSYAALIEDYNQVVQDRNIQLRPCAYAHNYIRQEKNDQLTDPIYQYYLDKAPVFSKGDAPKLREFIKKYIKYGDNKELLYDIERGRIRPSKSLQDSLGQMLKGNQEFIMIDEQKVVYEEAITLAKKAAATGRKQVLVVNGGPGTGKSVLAINLLVEMTRMGLVAQYVTKNSAPRNVYATKLKGDFRKTRIDNLFKGSGSYTQSKTDEIDALIVDEAHRLNEKSGLFQNLGENQIKEIINASKFSIFFIDENQRVTLKDVGSINLINYFSNSLEAEVTQMELTSQFRCDGSDAYLAWLDDVLEIRETANSHFYGLDYDFRIYDDPNTLFEEIVRLNHRSNKSRLVSGYCWNWENKNDSEHKDITIPEHKFGISWNLGNTETWAIDEQSVQQAGCIHTCQGLEFDYVGVIIGDDLTFSNGQVMTDYTKRAKTDQSLRGIKKMMKTEPDRAFRVADEIIRNTYRTLMTRGQKGCFIYCTDSSLASYFKERLERTRVYSNSMKTEMLRIAENPTHYNKW</sequence>
<dbReference type="OrthoDB" id="3193269at2"/>
<dbReference type="Proteomes" id="UP000199200">
    <property type="component" value="Unassembled WGS sequence"/>
</dbReference>
<dbReference type="AlphaFoldDB" id="A0A1H6S2Z8"/>
<evidence type="ECO:0000259" key="1">
    <source>
        <dbReference type="Pfam" id="PF09848"/>
    </source>
</evidence>